<dbReference type="OrthoDB" id="9146224at2"/>
<dbReference type="InterPro" id="IPR027417">
    <property type="entry name" value="P-loop_NTPase"/>
</dbReference>
<accession>A0A1H6RDY4</accession>
<dbReference type="RefSeq" id="WP_139204165.1">
    <property type="nucleotide sequence ID" value="NZ_FNYQ01000008.1"/>
</dbReference>
<gene>
    <name evidence="1" type="ORF">SAMN04244572_00761</name>
</gene>
<dbReference type="AlphaFoldDB" id="A0A1H6RDY4"/>
<dbReference type="EMBL" id="FNYQ01000008">
    <property type="protein sequence ID" value="SEI53953.1"/>
    <property type="molecule type" value="Genomic_DNA"/>
</dbReference>
<dbReference type="Proteomes" id="UP000199250">
    <property type="component" value="Unassembled WGS sequence"/>
</dbReference>
<proteinExistence type="predicted"/>
<dbReference type="SUPFAM" id="SSF52540">
    <property type="entry name" value="P-loop containing nucleoside triphosphate hydrolases"/>
    <property type="match status" value="1"/>
</dbReference>
<sequence length="741" mass="83281">MIEKDLLLSDLALFSDLGVEPPKAIEDGGNLAILMTRNGNKTTLTFTPTGIIFEKTEDNNEVRHATYKALLASDNFGRLRDWANVQACVLGKEMSTKPQPIPATGFVHSQNNVINIDDVDNLVDAERPEKNAKLFLIDGPAGVGKTEFIKQLSLRRAKNFIKNQKPLILHVQSRGRVLTFLQDLIAFSLQTLRLRITFDQVPVLVRNGLITIAVDGFDELGDPSGYETAWAQVGDLITQVRGSGTLILAGRETFIGRDRLIRDIKALNSSDNIDSLTLQPPTPHVAQTWLKQQGWSDERLYDAQELLQDESFALRPIFLSHLGHYGSDENLAETGATISNLIELMVSREAKKFGDAVESVLSEEQRKNFVFGFLGEIARDMADNQSESADEIVIKWAAEAALEDQNPDAPSETSRILQNRALVMAFLTPDERLRHRRFSHSQIQNYFLGLETVSLIRKKEIPKFLRRNLLGGDFLVTFTDVIDSYASEKKEELLDFMSSGKELLKNYHGTDRGARNISALLICCAPFGDLLDDYTLANQQVDDALIRGIASKFKLHNCTINQLDIRDSDTTNIIFDKCEIIGLLINSKSKLSSEITPSYIQLETENGDGVRLISDHKGIKQTLTNHSPSASFNSNNHESAPPLSHSLFSLLDRAVRYRGYWFRDDTDDVLGRKIISDDSWPMLSELLLKHDFLRKEERAASGRPSLFYHIKRPQVLQKISTREEAADLYADMITSINKKEY</sequence>
<protein>
    <recommendedName>
        <fullName evidence="3">NACHT domain-containing protein</fullName>
    </recommendedName>
</protein>
<dbReference type="Gene3D" id="3.40.50.300">
    <property type="entry name" value="P-loop containing nucleotide triphosphate hydrolases"/>
    <property type="match status" value="1"/>
</dbReference>
<name>A0A1H6RDY4_9GAMM</name>
<evidence type="ECO:0000313" key="1">
    <source>
        <dbReference type="EMBL" id="SEI53953.1"/>
    </source>
</evidence>
<evidence type="ECO:0008006" key="3">
    <source>
        <dbReference type="Google" id="ProtNLM"/>
    </source>
</evidence>
<evidence type="ECO:0000313" key="2">
    <source>
        <dbReference type="Proteomes" id="UP000199250"/>
    </source>
</evidence>
<reference evidence="1 2" key="1">
    <citation type="submission" date="2016-10" db="EMBL/GenBank/DDBJ databases">
        <authorList>
            <person name="de Groot N.N."/>
        </authorList>
    </citation>
    <scope>NUCLEOTIDE SEQUENCE [LARGE SCALE GENOMIC DNA]</scope>
    <source>
        <strain evidence="1 2">DSM 373</strain>
    </source>
</reference>
<organism evidence="1 2">
    <name type="scientific">Azotobacter beijerinckii</name>
    <dbReference type="NCBI Taxonomy" id="170623"/>
    <lineage>
        <taxon>Bacteria</taxon>
        <taxon>Pseudomonadati</taxon>
        <taxon>Pseudomonadota</taxon>
        <taxon>Gammaproteobacteria</taxon>
        <taxon>Pseudomonadales</taxon>
        <taxon>Pseudomonadaceae</taxon>
        <taxon>Azotobacter</taxon>
    </lineage>
</organism>